<name>A0A418NEU9_9SPHN</name>
<sequence length="121" mass="12346">MPGCNYPARLAASIGTFRGDAGLYRAGWFADDNTMGLIFFLAGGAVLGWLAAIVLRVEDGRGIMANVAAGTVGAVISGVIGNRGSILSGISGISIPIAAGGALVLIGALALFRNRFDEHQR</sequence>
<keyword evidence="1" id="KW-0472">Membrane</keyword>
<accession>A0A418NEU9</accession>
<reference evidence="2 3" key="1">
    <citation type="submission" date="2018-08" db="EMBL/GenBank/DDBJ databases">
        <title>Altererythrobacter sp.Ery1 and Ery12, the genome sequencing of novel strains in genus Alterythrobacter.</title>
        <authorList>
            <person name="Cheng H."/>
            <person name="Wu Y.-H."/>
            <person name="Fang C."/>
            <person name="Xu X.-W."/>
        </authorList>
    </citation>
    <scope>NUCLEOTIDE SEQUENCE [LARGE SCALE GENOMIC DNA]</scope>
    <source>
        <strain evidence="2 3">Ery1</strain>
    </source>
</reference>
<evidence type="ECO:0000256" key="1">
    <source>
        <dbReference type="SAM" id="Phobius"/>
    </source>
</evidence>
<keyword evidence="1" id="KW-1133">Transmembrane helix</keyword>
<evidence type="ECO:0000313" key="3">
    <source>
        <dbReference type="Proteomes" id="UP000285092"/>
    </source>
</evidence>
<feature type="transmembrane region" description="Helical" evidence="1">
    <location>
        <begin position="86"/>
        <end position="112"/>
    </location>
</feature>
<keyword evidence="1" id="KW-0812">Transmembrane</keyword>
<proteinExistence type="predicted"/>
<organism evidence="2 3">
    <name type="scientific">Pelagerythrobacter aerophilus</name>
    <dbReference type="NCBI Taxonomy" id="2306995"/>
    <lineage>
        <taxon>Bacteria</taxon>
        <taxon>Pseudomonadati</taxon>
        <taxon>Pseudomonadota</taxon>
        <taxon>Alphaproteobacteria</taxon>
        <taxon>Sphingomonadales</taxon>
        <taxon>Erythrobacteraceae</taxon>
        <taxon>Pelagerythrobacter</taxon>
    </lineage>
</organism>
<protein>
    <submittedName>
        <fullName evidence="2">GlsB/YeaQ/YmgE family stress response membrane protein</fullName>
    </submittedName>
</protein>
<feature type="transmembrane region" description="Helical" evidence="1">
    <location>
        <begin position="62"/>
        <end position="80"/>
    </location>
</feature>
<feature type="transmembrane region" description="Helical" evidence="1">
    <location>
        <begin position="35"/>
        <end position="55"/>
    </location>
</feature>
<comment type="caution">
    <text evidence="2">The sequence shown here is derived from an EMBL/GenBank/DDBJ whole genome shotgun (WGS) entry which is preliminary data.</text>
</comment>
<gene>
    <name evidence="2" type="ORF">D2V04_16350</name>
</gene>
<keyword evidence="3" id="KW-1185">Reference proteome</keyword>
<dbReference type="EMBL" id="QXFK01000019">
    <property type="protein sequence ID" value="RIV75836.1"/>
    <property type="molecule type" value="Genomic_DNA"/>
</dbReference>
<dbReference type="AlphaFoldDB" id="A0A418NEU9"/>
<evidence type="ECO:0000313" key="2">
    <source>
        <dbReference type="EMBL" id="RIV75836.1"/>
    </source>
</evidence>
<dbReference type="Proteomes" id="UP000285092">
    <property type="component" value="Unassembled WGS sequence"/>
</dbReference>